<sequence length="216" mass="23397">MYVRNVSDTAYDLKNITYSSLTCCAADFVNGTAYRLKDCTGVSLSGCGCESVTGTQFDIQGSRVFLDSFRSVNPKRGEKESLIILSSAVDVNCSYLPDYSDGSSPKYTKLDGAIVNSNNSIFPDHSNDRIAWGVVQSIINISDEKGAYSVAGNSTYVVLGRVEGGVITVLSQNPPTGDANTYPAGTRWELLYPSVTGPYKWIWLADNTWHVTGSIL</sequence>
<proteinExistence type="predicted"/>
<name>A0ABV3NXW3_9ENTR</name>
<comment type="caution">
    <text evidence="1">The sequence shown here is derived from an EMBL/GenBank/DDBJ whole genome shotgun (WGS) entry which is preliminary data.</text>
</comment>
<reference evidence="1 2" key="1">
    <citation type="submission" date="2024-07" db="EMBL/GenBank/DDBJ databases">
        <authorList>
            <person name="Wang L."/>
        </authorList>
    </citation>
    <scope>NUCLEOTIDE SEQUENCE [LARGE SCALE GENOMIC DNA]</scope>
    <source>
        <strain evidence="1 2">WL359</strain>
    </source>
</reference>
<evidence type="ECO:0000313" key="2">
    <source>
        <dbReference type="Proteomes" id="UP001555342"/>
    </source>
</evidence>
<gene>
    <name evidence="1" type="ORF">AB1E22_17135</name>
</gene>
<dbReference type="EMBL" id="JBFMVT010000002">
    <property type="protein sequence ID" value="MEW7314397.1"/>
    <property type="molecule type" value="Genomic_DNA"/>
</dbReference>
<dbReference type="Proteomes" id="UP001555342">
    <property type="component" value="Unassembled WGS sequence"/>
</dbReference>
<dbReference type="RefSeq" id="WP_367596433.1">
    <property type="nucleotide sequence ID" value="NZ_JBFMVT010000002.1"/>
</dbReference>
<keyword evidence="2" id="KW-1185">Reference proteome</keyword>
<organism evidence="1 2">
    <name type="scientific">Buttiauxella gaviniae</name>
    <dbReference type="NCBI Taxonomy" id="82990"/>
    <lineage>
        <taxon>Bacteria</taxon>
        <taxon>Pseudomonadati</taxon>
        <taxon>Pseudomonadota</taxon>
        <taxon>Gammaproteobacteria</taxon>
        <taxon>Enterobacterales</taxon>
        <taxon>Enterobacteriaceae</taxon>
        <taxon>Buttiauxella</taxon>
    </lineage>
</organism>
<accession>A0ABV3NXW3</accession>
<protein>
    <submittedName>
        <fullName evidence="1">Uncharacterized protein</fullName>
    </submittedName>
</protein>
<evidence type="ECO:0000313" key="1">
    <source>
        <dbReference type="EMBL" id="MEW7314397.1"/>
    </source>
</evidence>